<evidence type="ECO:0000313" key="1">
    <source>
        <dbReference type="EMBL" id="KAJ7686343.1"/>
    </source>
</evidence>
<accession>A0AAD7DA21</accession>
<organism evidence="1 2">
    <name type="scientific">Mycena rosella</name>
    <name type="common">Pink bonnet</name>
    <name type="synonym">Agaricus rosellus</name>
    <dbReference type="NCBI Taxonomy" id="1033263"/>
    <lineage>
        <taxon>Eukaryota</taxon>
        <taxon>Fungi</taxon>
        <taxon>Dikarya</taxon>
        <taxon>Basidiomycota</taxon>
        <taxon>Agaricomycotina</taxon>
        <taxon>Agaricomycetes</taxon>
        <taxon>Agaricomycetidae</taxon>
        <taxon>Agaricales</taxon>
        <taxon>Marasmiineae</taxon>
        <taxon>Mycenaceae</taxon>
        <taxon>Mycena</taxon>
    </lineage>
</organism>
<reference evidence="1" key="1">
    <citation type="submission" date="2023-03" db="EMBL/GenBank/DDBJ databases">
        <title>Massive genome expansion in bonnet fungi (Mycena s.s.) driven by repeated elements and novel gene families across ecological guilds.</title>
        <authorList>
            <consortium name="Lawrence Berkeley National Laboratory"/>
            <person name="Harder C.B."/>
            <person name="Miyauchi S."/>
            <person name="Viragh M."/>
            <person name="Kuo A."/>
            <person name="Thoen E."/>
            <person name="Andreopoulos B."/>
            <person name="Lu D."/>
            <person name="Skrede I."/>
            <person name="Drula E."/>
            <person name="Henrissat B."/>
            <person name="Morin E."/>
            <person name="Kohler A."/>
            <person name="Barry K."/>
            <person name="LaButti K."/>
            <person name="Morin E."/>
            <person name="Salamov A."/>
            <person name="Lipzen A."/>
            <person name="Mereny Z."/>
            <person name="Hegedus B."/>
            <person name="Baldrian P."/>
            <person name="Stursova M."/>
            <person name="Weitz H."/>
            <person name="Taylor A."/>
            <person name="Grigoriev I.V."/>
            <person name="Nagy L.G."/>
            <person name="Martin F."/>
            <person name="Kauserud H."/>
        </authorList>
    </citation>
    <scope>NUCLEOTIDE SEQUENCE</scope>
    <source>
        <strain evidence="1">CBHHK067</strain>
    </source>
</reference>
<keyword evidence="2" id="KW-1185">Reference proteome</keyword>
<dbReference type="Proteomes" id="UP001221757">
    <property type="component" value="Unassembled WGS sequence"/>
</dbReference>
<evidence type="ECO:0000313" key="2">
    <source>
        <dbReference type="Proteomes" id="UP001221757"/>
    </source>
</evidence>
<sequence>MYLRDVPIPIAWPVASIIEIGCLQWGRASPASATELQTASALKICPDRTEVHICLTASPISLNDDKLCRWRRARVIDQLMGPCAVFAIVYAHPCSSGRTTKGTLQSSDELLAILLLHGVHELSATRSWHKNGLWRSNSLPQVPDVPHARCLQLWGDQSCPLREHLDNRDLIQRAQELRRAVKFLNLGSSLPNIGRKLNPPCTPLPMERRKRNLSCDVNTALDQHLRDSYSRLAVLAGVETENSTPCWMLQHWLALKLTETYTCDDGDRGDEQLFSTNAGTNAPAHKEACAESKILVLIRVEDSDWTAG</sequence>
<protein>
    <submittedName>
        <fullName evidence="1">Uncharacterized protein</fullName>
    </submittedName>
</protein>
<comment type="caution">
    <text evidence="1">The sequence shown here is derived from an EMBL/GenBank/DDBJ whole genome shotgun (WGS) entry which is preliminary data.</text>
</comment>
<proteinExistence type="predicted"/>
<name>A0AAD7DA21_MYCRO</name>
<dbReference type="AlphaFoldDB" id="A0AAD7DA21"/>
<gene>
    <name evidence="1" type="ORF">B0H17DRAFT_1136896</name>
</gene>
<dbReference type="EMBL" id="JARKIE010000096">
    <property type="protein sequence ID" value="KAJ7686343.1"/>
    <property type="molecule type" value="Genomic_DNA"/>
</dbReference>